<protein>
    <submittedName>
        <fullName evidence="1">Uncharacterized protein</fullName>
    </submittedName>
</protein>
<dbReference type="AlphaFoldDB" id="A0A2P2PYF4"/>
<dbReference type="EMBL" id="GGEC01079236">
    <property type="protein sequence ID" value="MBX59720.1"/>
    <property type="molecule type" value="Transcribed_RNA"/>
</dbReference>
<organism evidence="1">
    <name type="scientific">Rhizophora mucronata</name>
    <name type="common">Asiatic mangrove</name>
    <dbReference type="NCBI Taxonomy" id="61149"/>
    <lineage>
        <taxon>Eukaryota</taxon>
        <taxon>Viridiplantae</taxon>
        <taxon>Streptophyta</taxon>
        <taxon>Embryophyta</taxon>
        <taxon>Tracheophyta</taxon>
        <taxon>Spermatophyta</taxon>
        <taxon>Magnoliopsida</taxon>
        <taxon>eudicotyledons</taxon>
        <taxon>Gunneridae</taxon>
        <taxon>Pentapetalae</taxon>
        <taxon>rosids</taxon>
        <taxon>fabids</taxon>
        <taxon>Malpighiales</taxon>
        <taxon>Rhizophoraceae</taxon>
        <taxon>Rhizophora</taxon>
    </lineage>
</organism>
<name>A0A2P2PYF4_RHIMU</name>
<accession>A0A2P2PYF4</accession>
<proteinExistence type="predicted"/>
<sequence length="42" mass="4823">MHISSTVRMYTCWDVRRSAFPVGTISRAPKVCANILTLRQQK</sequence>
<evidence type="ECO:0000313" key="1">
    <source>
        <dbReference type="EMBL" id="MBX59720.1"/>
    </source>
</evidence>
<reference evidence="1" key="1">
    <citation type="submission" date="2018-02" db="EMBL/GenBank/DDBJ databases">
        <title>Rhizophora mucronata_Transcriptome.</title>
        <authorList>
            <person name="Meera S.P."/>
            <person name="Sreeshan A."/>
            <person name="Augustine A."/>
        </authorList>
    </citation>
    <scope>NUCLEOTIDE SEQUENCE</scope>
    <source>
        <tissue evidence="1">Leaf</tissue>
    </source>
</reference>